<keyword evidence="3" id="KW-1185">Reference proteome</keyword>
<evidence type="ECO:0000313" key="3">
    <source>
        <dbReference type="Proteomes" id="UP001604277"/>
    </source>
</evidence>
<dbReference type="Proteomes" id="UP001604277">
    <property type="component" value="Unassembled WGS sequence"/>
</dbReference>
<comment type="caution">
    <text evidence="1">The sequence shown here is derived from an EMBL/GenBank/DDBJ whole genome shotgun (WGS) entry which is preliminary data.</text>
</comment>
<gene>
    <name evidence="2" type="ORF">Fot_07038</name>
    <name evidence="1" type="ORF">Fot_11904</name>
</gene>
<protein>
    <submittedName>
        <fullName evidence="1">Uncharacterized protein</fullName>
    </submittedName>
</protein>
<name>A0ABD1WL01_9LAMI</name>
<evidence type="ECO:0000313" key="2">
    <source>
        <dbReference type="EMBL" id="KAL2553419.1"/>
    </source>
</evidence>
<reference evidence="1" key="1">
    <citation type="submission" date="2024-07" db="EMBL/GenBank/DDBJ databases">
        <title>Two chromosome-level genome assemblies of Korean endemic species Abeliophyllum distichum and Forsythia ovata (Oleaceae).</title>
        <authorList>
            <person name="Mun J.H."/>
        </authorList>
    </citation>
    <scope>NUCLEOTIDE SEQUENCE</scope>
    <source>
        <strain evidence="1">KNKB202402200001</strain>
        <tissue evidence="1">Leaf</tissue>
    </source>
</reference>
<dbReference type="EMBL" id="JBFOLJ010000002">
    <property type="protein sequence ID" value="KAL2553419.1"/>
    <property type="molecule type" value="Genomic_DNA"/>
</dbReference>
<dbReference type="AlphaFoldDB" id="A0ABD1WL01"/>
<proteinExistence type="predicted"/>
<evidence type="ECO:0000313" key="1">
    <source>
        <dbReference type="EMBL" id="KAL2550374.1"/>
    </source>
</evidence>
<reference evidence="3" key="2">
    <citation type="submission" date="2024-07" db="EMBL/GenBank/DDBJ databases">
        <title>Two chromosome-level genome assemblies of Korean endemic species Abeliophyllum distichum and Forsythia ovata (Oleaceae).</title>
        <authorList>
            <person name="Jang H."/>
        </authorList>
    </citation>
    <scope>NUCLEOTIDE SEQUENCE [LARGE SCALE GENOMIC DNA]</scope>
</reference>
<sequence length="115" mass="12605">MDEPEMGGKVEGISIRWLKIVLSISNITKFEDALEKNLSLNVGGGDSFLTVGSYNPGEFSSPAATEDFSEEQLPLYLGKYLVYECKREGFIEEVEDEVGKGCNIHGSLEVNKVPA</sequence>
<accession>A0ABD1WL01</accession>
<dbReference type="EMBL" id="JBFOLJ010000003">
    <property type="protein sequence ID" value="KAL2550374.1"/>
    <property type="molecule type" value="Genomic_DNA"/>
</dbReference>
<organism evidence="1 3">
    <name type="scientific">Forsythia ovata</name>
    <dbReference type="NCBI Taxonomy" id="205694"/>
    <lineage>
        <taxon>Eukaryota</taxon>
        <taxon>Viridiplantae</taxon>
        <taxon>Streptophyta</taxon>
        <taxon>Embryophyta</taxon>
        <taxon>Tracheophyta</taxon>
        <taxon>Spermatophyta</taxon>
        <taxon>Magnoliopsida</taxon>
        <taxon>eudicotyledons</taxon>
        <taxon>Gunneridae</taxon>
        <taxon>Pentapetalae</taxon>
        <taxon>asterids</taxon>
        <taxon>lamiids</taxon>
        <taxon>Lamiales</taxon>
        <taxon>Oleaceae</taxon>
        <taxon>Forsythieae</taxon>
        <taxon>Forsythia</taxon>
    </lineage>
</organism>